<proteinExistence type="predicted"/>
<dbReference type="PANTHER" id="PTHR30011">
    <property type="entry name" value="ALKANESULFONATE MONOOXYGENASE-RELATED"/>
    <property type="match status" value="1"/>
</dbReference>
<dbReference type="GO" id="GO:0004497">
    <property type="term" value="F:monooxygenase activity"/>
    <property type="evidence" value="ECO:0007669"/>
    <property type="project" value="UniProtKB-KW"/>
</dbReference>
<dbReference type="NCBIfam" id="TIGR03571">
    <property type="entry name" value="lucif_BA3436"/>
    <property type="match status" value="1"/>
</dbReference>
<evidence type="ECO:0000313" key="6">
    <source>
        <dbReference type="EMBL" id="PHM68201.1"/>
    </source>
</evidence>
<evidence type="ECO:0000256" key="4">
    <source>
        <dbReference type="ARBA" id="ARBA00023033"/>
    </source>
</evidence>
<dbReference type="Proteomes" id="UP000221101">
    <property type="component" value="Unassembled WGS sequence"/>
</dbReference>
<keyword evidence="1" id="KW-0285">Flavoprotein</keyword>
<dbReference type="GO" id="GO:0016705">
    <property type="term" value="F:oxidoreductase activity, acting on paired donors, with incorporation or reduction of molecular oxygen"/>
    <property type="evidence" value="ECO:0007669"/>
    <property type="project" value="InterPro"/>
</dbReference>
<dbReference type="Pfam" id="PF00296">
    <property type="entry name" value="Bac_luciferase"/>
    <property type="match status" value="1"/>
</dbReference>
<dbReference type="InterPro" id="IPR011251">
    <property type="entry name" value="Luciferase-like_dom"/>
</dbReference>
<dbReference type="InterPro" id="IPR020020">
    <property type="entry name" value="Luciferase-type_oxidoreductase"/>
</dbReference>
<evidence type="ECO:0000256" key="1">
    <source>
        <dbReference type="ARBA" id="ARBA00022630"/>
    </source>
</evidence>
<dbReference type="RefSeq" id="WP_099143432.1">
    <property type="nucleotide sequence ID" value="NZ_CAWNOR010000085.1"/>
</dbReference>
<dbReference type="OrthoDB" id="7239898at2"/>
<dbReference type="Gene3D" id="3.20.20.30">
    <property type="entry name" value="Luciferase-like domain"/>
    <property type="match status" value="1"/>
</dbReference>
<evidence type="ECO:0000313" key="7">
    <source>
        <dbReference type="Proteomes" id="UP000221101"/>
    </source>
</evidence>
<dbReference type="SUPFAM" id="SSF51679">
    <property type="entry name" value="Bacterial luciferase-like"/>
    <property type="match status" value="1"/>
</dbReference>
<reference evidence="6 7" key="1">
    <citation type="journal article" date="2017" name="Nat. Microbiol.">
        <title>Natural product diversity associated with the nematode symbionts Photorhabdus and Xenorhabdus.</title>
        <authorList>
            <person name="Tobias N.J."/>
            <person name="Wolff H."/>
            <person name="Djahanschiri B."/>
            <person name="Grundmann F."/>
            <person name="Kronenwerth M."/>
            <person name="Shi Y.M."/>
            <person name="Simonyi S."/>
            <person name="Grun P."/>
            <person name="Shapiro-Ilan D."/>
            <person name="Pidot S.J."/>
            <person name="Stinear T.P."/>
            <person name="Ebersberger I."/>
            <person name="Bode H.B."/>
        </authorList>
    </citation>
    <scope>NUCLEOTIDE SEQUENCE [LARGE SCALE GENOMIC DNA]</scope>
    <source>
        <strain evidence="6 7">DSM 17907</strain>
    </source>
</reference>
<feature type="domain" description="Luciferase-like" evidence="5">
    <location>
        <begin position="49"/>
        <end position="243"/>
    </location>
</feature>
<keyword evidence="4" id="KW-0503">Monooxygenase</keyword>
<sequence length="325" mass="36535">MHKNITSSIDLIRSEKKITLGIELPLDNDWSPDGEQKRKIDGRPFGVPDLSCYEELVRQVDYSGFSALWMRDVLIFDQHNFGDAGSVYDPFVNLGFLAGVTQKVALGTAAVVLPLRHPLMVAKAAASVDTLSNGRLILGVATGDRPMEFPLLDVNFEHRGQLFRDSVAKMRDIWRQGKLSVDIELSSRDLDLLPHPINGDIPLIIAGQGRQTSEWIAQNMEGRFVYPNSFSTLAEQSASWRQLRMELHCPPGIFISAFHLDLANDAELLPEPHRFGARIGRKALIKYLKECHLVGIDHMVLHLRRSRRPIGDVLNELSQEVLPYI</sequence>
<gene>
    <name evidence="6" type="ORF">Xkoz_03728</name>
</gene>
<protein>
    <submittedName>
        <fullName evidence="6">Putative oxidoreductase</fullName>
    </submittedName>
</protein>
<accession>A0A2D0KXP0</accession>
<name>A0A2D0KXP0_9GAMM</name>
<dbReference type="PANTHER" id="PTHR30011:SF16">
    <property type="entry name" value="C2H2 FINGER DOMAIN TRANSCRIPTION FACTOR (EUROFUNG)-RELATED"/>
    <property type="match status" value="1"/>
</dbReference>
<dbReference type="AlphaFoldDB" id="A0A2D0KXP0"/>
<keyword evidence="7" id="KW-1185">Reference proteome</keyword>
<organism evidence="6 7">
    <name type="scientific">Xenorhabdus kozodoii</name>
    <dbReference type="NCBI Taxonomy" id="351676"/>
    <lineage>
        <taxon>Bacteria</taxon>
        <taxon>Pseudomonadati</taxon>
        <taxon>Pseudomonadota</taxon>
        <taxon>Gammaproteobacteria</taxon>
        <taxon>Enterobacterales</taxon>
        <taxon>Morganellaceae</taxon>
        <taxon>Xenorhabdus</taxon>
    </lineage>
</organism>
<evidence type="ECO:0000259" key="5">
    <source>
        <dbReference type="Pfam" id="PF00296"/>
    </source>
</evidence>
<keyword evidence="3" id="KW-0560">Oxidoreductase</keyword>
<dbReference type="EMBL" id="NJCX01000049">
    <property type="protein sequence ID" value="PHM68201.1"/>
    <property type="molecule type" value="Genomic_DNA"/>
</dbReference>
<evidence type="ECO:0000256" key="3">
    <source>
        <dbReference type="ARBA" id="ARBA00023002"/>
    </source>
</evidence>
<keyword evidence="2" id="KW-0288">FMN</keyword>
<evidence type="ECO:0000256" key="2">
    <source>
        <dbReference type="ARBA" id="ARBA00022643"/>
    </source>
</evidence>
<dbReference type="InterPro" id="IPR036661">
    <property type="entry name" value="Luciferase-like_sf"/>
</dbReference>
<dbReference type="InterPro" id="IPR051260">
    <property type="entry name" value="Diverse_substr_monoxygenases"/>
</dbReference>
<comment type="caution">
    <text evidence="6">The sequence shown here is derived from an EMBL/GenBank/DDBJ whole genome shotgun (WGS) entry which is preliminary data.</text>
</comment>